<proteinExistence type="inferred from homology"/>
<keyword evidence="5" id="KW-1185">Reference proteome</keyword>
<dbReference type="PANTHER" id="PTHR12128">
    <property type="entry name" value="DIHYDRODIPICOLINATE SYNTHASE"/>
    <property type="match status" value="1"/>
</dbReference>
<dbReference type="SMART" id="SM01130">
    <property type="entry name" value="DHDPS"/>
    <property type="match status" value="1"/>
</dbReference>
<dbReference type="Gene3D" id="3.20.20.70">
    <property type="entry name" value="Aldolase class I"/>
    <property type="match status" value="1"/>
</dbReference>
<sequence>MTRVTVEDVEGVFAIMPTPATPDATDPACMNSVDHEESARAAAALVDDGVHALMVNGTFGEGATLTWDEHRAFARTVIDAVAGRVPVFVGATTLNTRDTITRASTFADLGASGLLLGRPMWSPCDDATTLGFYRDVAAAVPDLGIVVYDNPVAFDGKLSPRVYAGLSEIPQVIAAKYPTLGPSFLADLEATGGRLRILPVERDWYWAWRWAPDSITGCWSGSASCGPHTSVVLAERIATGDDAAARRIAEELRECGRTFFPQGSFELFSRYNVQLEKIRIDEAGYLRAGPCRPPYVDCPPEYAEGAAESGRRLAALSARYAAERAATASGSRA</sequence>
<reference evidence="5" key="1">
    <citation type="journal article" date="2019" name="Int. J. Syst. Evol. Microbiol.">
        <title>The Global Catalogue of Microorganisms (GCM) 10K type strain sequencing project: providing services to taxonomists for standard genome sequencing and annotation.</title>
        <authorList>
            <consortium name="The Broad Institute Genomics Platform"/>
            <consortium name="The Broad Institute Genome Sequencing Center for Infectious Disease"/>
            <person name="Wu L."/>
            <person name="Ma J."/>
        </authorList>
    </citation>
    <scope>NUCLEOTIDE SEQUENCE [LARGE SCALE GENOMIC DNA]</scope>
    <source>
        <strain evidence="5">CCUG 49018</strain>
    </source>
</reference>
<dbReference type="PRINTS" id="PR00146">
    <property type="entry name" value="DHPICSNTHASE"/>
</dbReference>
<dbReference type="PANTHER" id="PTHR12128:SF66">
    <property type="entry name" value="4-HYDROXY-2-OXOGLUTARATE ALDOLASE, MITOCHONDRIAL"/>
    <property type="match status" value="1"/>
</dbReference>
<comment type="similarity">
    <text evidence="1 3">Belongs to the DapA family.</text>
</comment>
<dbReference type="PIRSF" id="PIRSF001365">
    <property type="entry name" value="DHDPS"/>
    <property type="match status" value="1"/>
</dbReference>
<dbReference type="Pfam" id="PF00701">
    <property type="entry name" value="DHDPS"/>
    <property type="match status" value="1"/>
</dbReference>
<evidence type="ECO:0000313" key="4">
    <source>
        <dbReference type="EMBL" id="MFD1234056.1"/>
    </source>
</evidence>
<gene>
    <name evidence="4" type="ORF">ACFQ34_12245</name>
</gene>
<evidence type="ECO:0000256" key="1">
    <source>
        <dbReference type="ARBA" id="ARBA00007592"/>
    </source>
</evidence>
<name>A0ABW3VH25_9PSEU</name>
<protein>
    <submittedName>
        <fullName evidence="4">Dihydrodipicolinate synthase family protein</fullName>
    </submittedName>
</protein>
<evidence type="ECO:0000313" key="5">
    <source>
        <dbReference type="Proteomes" id="UP001597182"/>
    </source>
</evidence>
<evidence type="ECO:0000256" key="2">
    <source>
        <dbReference type="ARBA" id="ARBA00023239"/>
    </source>
</evidence>
<accession>A0ABW3VH25</accession>
<comment type="caution">
    <text evidence="4">The sequence shown here is derived from an EMBL/GenBank/DDBJ whole genome shotgun (WGS) entry which is preliminary data.</text>
</comment>
<evidence type="ECO:0000256" key="3">
    <source>
        <dbReference type="PIRNR" id="PIRNR001365"/>
    </source>
</evidence>
<dbReference type="Proteomes" id="UP001597182">
    <property type="component" value="Unassembled WGS sequence"/>
</dbReference>
<dbReference type="InterPro" id="IPR013785">
    <property type="entry name" value="Aldolase_TIM"/>
</dbReference>
<dbReference type="SUPFAM" id="SSF51569">
    <property type="entry name" value="Aldolase"/>
    <property type="match status" value="1"/>
</dbReference>
<dbReference type="InterPro" id="IPR002220">
    <property type="entry name" value="DapA-like"/>
</dbReference>
<organism evidence="4 5">
    <name type="scientific">Pseudonocardia benzenivorans</name>
    <dbReference type="NCBI Taxonomy" id="228005"/>
    <lineage>
        <taxon>Bacteria</taxon>
        <taxon>Bacillati</taxon>
        <taxon>Actinomycetota</taxon>
        <taxon>Actinomycetes</taxon>
        <taxon>Pseudonocardiales</taxon>
        <taxon>Pseudonocardiaceae</taxon>
        <taxon>Pseudonocardia</taxon>
    </lineage>
</organism>
<dbReference type="RefSeq" id="WP_379652941.1">
    <property type="nucleotide sequence ID" value="NZ_JBHTMB010000107.1"/>
</dbReference>
<dbReference type="EMBL" id="JBHTMB010000107">
    <property type="protein sequence ID" value="MFD1234056.1"/>
    <property type="molecule type" value="Genomic_DNA"/>
</dbReference>
<keyword evidence="2 3" id="KW-0456">Lyase</keyword>